<dbReference type="RefSeq" id="WP_194706346.1">
    <property type="nucleotide sequence ID" value="NZ_JADKPN010000003.1"/>
</dbReference>
<gene>
    <name evidence="2" type="ORF">ISU07_08555</name>
</gene>
<name>A0A930VE52_9ACTN</name>
<proteinExistence type="predicted"/>
<organism evidence="2 3">
    <name type="scientific">Nocardioides islandensis</name>
    <dbReference type="NCBI Taxonomy" id="433663"/>
    <lineage>
        <taxon>Bacteria</taxon>
        <taxon>Bacillati</taxon>
        <taxon>Actinomycetota</taxon>
        <taxon>Actinomycetes</taxon>
        <taxon>Propionibacteriales</taxon>
        <taxon>Nocardioidaceae</taxon>
        <taxon>Nocardioides</taxon>
    </lineage>
</organism>
<evidence type="ECO:0000256" key="1">
    <source>
        <dbReference type="SAM" id="MobiDB-lite"/>
    </source>
</evidence>
<evidence type="ECO:0000313" key="3">
    <source>
        <dbReference type="Proteomes" id="UP000640489"/>
    </source>
</evidence>
<evidence type="ECO:0000313" key="2">
    <source>
        <dbReference type="EMBL" id="MBF4763175.1"/>
    </source>
</evidence>
<comment type="caution">
    <text evidence="2">The sequence shown here is derived from an EMBL/GenBank/DDBJ whole genome shotgun (WGS) entry which is preliminary data.</text>
</comment>
<dbReference type="Proteomes" id="UP000640489">
    <property type="component" value="Unassembled WGS sequence"/>
</dbReference>
<sequence length="104" mass="11171">MQELLTVCGIAVAMVLVTAYVIVRFQRSLDRPGGRDGLGGIGDAFGNFIDVFDPAQAKAQRDLKAEEHKGPVAPTPDDEDDPVRLVNGPDGSPRAVRIRRSRSG</sequence>
<dbReference type="AlphaFoldDB" id="A0A930VE52"/>
<keyword evidence="3" id="KW-1185">Reference proteome</keyword>
<feature type="region of interest" description="Disordered" evidence="1">
    <location>
        <begin position="59"/>
        <end position="104"/>
    </location>
</feature>
<feature type="compositionally biased region" description="Basic and acidic residues" evidence="1">
    <location>
        <begin position="59"/>
        <end position="70"/>
    </location>
</feature>
<protein>
    <submittedName>
        <fullName evidence="2">Uncharacterized protein</fullName>
    </submittedName>
</protein>
<accession>A0A930VE52</accession>
<reference evidence="2" key="1">
    <citation type="submission" date="2020-11" db="EMBL/GenBank/DDBJ databases">
        <title>Nocardioides sp. nov., isolated from Soil of Cynanchum wilfordii Hemsley rhizosphere.</title>
        <authorList>
            <person name="Lee J.-S."/>
            <person name="Suh M.K."/>
            <person name="Kim J.-S."/>
        </authorList>
    </citation>
    <scope>NUCLEOTIDE SEQUENCE</scope>
    <source>
        <strain evidence="2">KCTC 19275</strain>
    </source>
</reference>
<dbReference type="EMBL" id="JADKPN010000003">
    <property type="protein sequence ID" value="MBF4763175.1"/>
    <property type="molecule type" value="Genomic_DNA"/>
</dbReference>